<feature type="domain" description="Smr" evidence="1">
    <location>
        <begin position="25"/>
        <end position="70"/>
    </location>
</feature>
<dbReference type="PANTHER" id="PTHR47417:SF1">
    <property type="entry name" value="SMR DOMAIN-CONTAINING PROTEIN YPL199C"/>
    <property type="match status" value="1"/>
</dbReference>
<evidence type="ECO:0000313" key="3">
    <source>
        <dbReference type="Proteomes" id="UP000499080"/>
    </source>
</evidence>
<organism evidence="2 3">
    <name type="scientific">Araneus ventricosus</name>
    <name type="common">Orbweaver spider</name>
    <name type="synonym">Epeira ventricosa</name>
    <dbReference type="NCBI Taxonomy" id="182803"/>
    <lineage>
        <taxon>Eukaryota</taxon>
        <taxon>Metazoa</taxon>
        <taxon>Ecdysozoa</taxon>
        <taxon>Arthropoda</taxon>
        <taxon>Chelicerata</taxon>
        <taxon>Arachnida</taxon>
        <taxon>Araneae</taxon>
        <taxon>Araneomorphae</taxon>
        <taxon>Entelegynae</taxon>
        <taxon>Araneoidea</taxon>
        <taxon>Araneidae</taxon>
        <taxon>Araneus</taxon>
    </lineage>
</organism>
<feature type="non-terminal residue" evidence="2">
    <location>
        <position position="70"/>
    </location>
</feature>
<dbReference type="Gene3D" id="3.30.1370.110">
    <property type="match status" value="1"/>
</dbReference>
<dbReference type="PROSITE" id="PS50828">
    <property type="entry name" value="SMR"/>
    <property type="match status" value="1"/>
</dbReference>
<reference evidence="2 3" key="1">
    <citation type="journal article" date="2019" name="Sci. Rep.">
        <title>Orb-weaving spider Araneus ventricosus genome elucidates the spidroin gene catalogue.</title>
        <authorList>
            <person name="Kono N."/>
            <person name="Nakamura H."/>
            <person name="Ohtoshi R."/>
            <person name="Moran D.A.P."/>
            <person name="Shinohara A."/>
            <person name="Yoshida Y."/>
            <person name="Fujiwara M."/>
            <person name="Mori M."/>
            <person name="Tomita M."/>
            <person name="Arakawa K."/>
        </authorList>
    </citation>
    <scope>NUCLEOTIDE SEQUENCE [LARGE SCALE GENOMIC DNA]</scope>
</reference>
<proteinExistence type="predicted"/>
<evidence type="ECO:0000313" key="2">
    <source>
        <dbReference type="EMBL" id="GBM32740.1"/>
    </source>
</evidence>
<keyword evidence="3" id="KW-1185">Reference proteome</keyword>
<dbReference type="InterPro" id="IPR002625">
    <property type="entry name" value="Smr_dom"/>
</dbReference>
<dbReference type="AlphaFoldDB" id="A0A4Y2EU39"/>
<dbReference type="PANTHER" id="PTHR47417">
    <property type="entry name" value="SMR DOMAIN-CONTAINING PROTEIN YPL199C"/>
    <property type="match status" value="1"/>
</dbReference>
<dbReference type="EMBL" id="BGPR01248027">
    <property type="protein sequence ID" value="GBM32740.1"/>
    <property type="molecule type" value="Genomic_DNA"/>
</dbReference>
<sequence length="70" mass="7965">MEEANRKARDLILKHNNIGREHNTLDLHGLYAYEAVEAMQGFIETQRKMCIFITGQGRHSTNGAKIRPAV</sequence>
<dbReference type="InterPro" id="IPR053020">
    <property type="entry name" value="Smr_domain_protein"/>
</dbReference>
<dbReference type="SUPFAM" id="SSF160443">
    <property type="entry name" value="SMR domain-like"/>
    <property type="match status" value="1"/>
</dbReference>
<evidence type="ECO:0000259" key="1">
    <source>
        <dbReference type="PROSITE" id="PS50828"/>
    </source>
</evidence>
<dbReference type="OrthoDB" id="3231855at2759"/>
<dbReference type="Proteomes" id="UP000499080">
    <property type="component" value="Unassembled WGS sequence"/>
</dbReference>
<comment type="caution">
    <text evidence="2">The sequence shown here is derived from an EMBL/GenBank/DDBJ whole genome shotgun (WGS) entry which is preliminary data.</text>
</comment>
<dbReference type="InterPro" id="IPR036063">
    <property type="entry name" value="Smr_dom_sf"/>
</dbReference>
<protein>
    <recommendedName>
        <fullName evidence="1">Smr domain-containing protein</fullName>
    </recommendedName>
</protein>
<accession>A0A4Y2EU39</accession>
<gene>
    <name evidence="2" type="ORF">AVEN_67577_1</name>
</gene>
<name>A0A4Y2EU39_ARAVE</name>